<evidence type="ECO:0000313" key="8">
    <source>
        <dbReference type="EMBL" id="KAK4216040.1"/>
    </source>
</evidence>
<organism evidence="8 9">
    <name type="scientific">Rhypophila decipiens</name>
    <dbReference type="NCBI Taxonomy" id="261697"/>
    <lineage>
        <taxon>Eukaryota</taxon>
        <taxon>Fungi</taxon>
        <taxon>Dikarya</taxon>
        <taxon>Ascomycota</taxon>
        <taxon>Pezizomycotina</taxon>
        <taxon>Sordariomycetes</taxon>
        <taxon>Sordariomycetidae</taxon>
        <taxon>Sordariales</taxon>
        <taxon>Naviculisporaceae</taxon>
        <taxon>Rhypophila</taxon>
    </lineage>
</organism>
<dbReference type="Proteomes" id="UP001301769">
    <property type="component" value="Unassembled WGS sequence"/>
</dbReference>
<evidence type="ECO:0000259" key="6">
    <source>
        <dbReference type="PROSITE" id="PS50199"/>
    </source>
</evidence>
<sequence length="426" mass="47476">MAEHDPHILSYSHLREFPREKEALHSLKKIASLVKPLMRARGWKVNELAEFYPDQANLLGLNQNKTLKILLRLRYPGDKTQFMPLEQVVDTMLHELAHIVHGPHDEKFHALWNKLREEYEALIRKGYTGERFLSEGHRLGGSSRRLPMHEARRLARAAAEQRKRSGGSGQRLGGAAPRPGEDIRRVIVDAVERRNRALKGCGNTNHSEREIRNISDQATQNGFKTKAEEDAANETAIAQALWELVQEDEKQKFGSSYVEPSAQNPAGDMFPDGDKSQDQTSLTKGESSKSSSSSGPPPVPAATRPNQRPTASAENEPLTWTCQICTLVNKADFLCCAACENERSTEVSVELSKKDGKRPNTREVVDLTGSSPVRKRTKEEKKTATGGSNRPSNSAASSTWTCSFCGRKMDSQWWTCATCARLKDSS</sequence>
<dbReference type="GO" id="GO:0006281">
    <property type="term" value="P:DNA repair"/>
    <property type="evidence" value="ECO:0007669"/>
    <property type="project" value="TreeGrafter"/>
</dbReference>
<keyword evidence="2 4" id="KW-0863">Zinc-finger</keyword>
<accession>A0AAN7BCL6</accession>
<feature type="region of interest" description="Disordered" evidence="5">
    <location>
        <begin position="154"/>
        <end position="183"/>
    </location>
</feature>
<comment type="caution">
    <text evidence="8">The sequence shown here is derived from an EMBL/GenBank/DDBJ whole genome shotgun (WGS) entry which is preliminary data.</text>
</comment>
<evidence type="ECO:0000313" key="9">
    <source>
        <dbReference type="Proteomes" id="UP001301769"/>
    </source>
</evidence>
<feature type="compositionally biased region" description="Polar residues" evidence="5">
    <location>
        <begin position="385"/>
        <end position="398"/>
    </location>
</feature>
<keyword evidence="1" id="KW-0479">Metal-binding</keyword>
<evidence type="ECO:0000259" key="7">
    <source>
        <dbReference type="PROSITE" id="PS51397"/>
    </source>
</evidence>
<feature type="region of interest" description="Disordered" evidence="5">
    <location>
        <begin position="252"/>
        <end position="315"/>
    </location>
</feature>
<evidence type="ECO:0000256" key="1">
    <source>
        <dbReference type="ARBA" id="ARBA00022723"/>
    </source>
</evidence>
<dbReference type="Gene3D" id="2.30.30.380">
    <property type="entry name" value="Zn-finger domain of Sec23/24"/>
    <property type="match status" value="1"/>
</dbReference>
<dbReference type="InterPro" id="IPR001876">
    <property type="entry name" value="Znf_RanBP2"/>
</dbReference>
<dbReference type="Pfam" id="PF08325">
    <property type="entry name" value="WLM"/>
    <property type="match status" value="1"/>
</dbReference>
<evidence type="ECO:0000256" key="4">
    <source>
        <dbReference type="PROSITE-ProRule" id="PRU00322"/>
    </source>
</evidence>
<evidence type="ECO:0000256" key="3">
    <source>
        <dbReference type="ARBA" id="ARBA00022833"/>
    </source>
</evidence>
<keyword evidence="9" id="KW-1185">Reference proteome</keyword>
<dbReference type="GO" id="GO:0005634">
    <property type="term" value="C:nucleus"/>
    <property type="evidence" value="ECO:0007669"/>
    <property type="project" value="TreeGrafter"/>
</dbReference>
<dbReference type="GO" id="GO:0008270">
    <property type="term" value="F:zinc ion binding"/>
    <property type="evidence" value="ECO:0007669"/>
    <property type="project" value="UniProtKB-KW"/>
</dbReference>
<feature type="compositionally biased region" description="Basic and acidic residues" evidence="5">
    <location>
        <begin position="350"/>
        <end position="365"/>
    </location>
</feature>
<evidence type="ECO:0000256" key="2">
    <source>
        <dbReference type="ARBA" id="ARBA00022771"/>
    </source>
</evidence>
<feature type="region of interest" description="Disordered" evidence="5">
    <location>
        <begin position="199"/>
        <end position="219"/>
    </location>
</feature>
<feature type="region of interest" description="Disordered" evidence="5">
    <location>
        <begin position="350"/>
        <end position="398"/>
    </location>
</feature>
<dbReference type="InterPro" id="IPR053000">
    <property type="entry name" value="WSS1-like_metalloprotease"/>
</dbReference>
<dbReference type="GO" id="GO:0008237">
    <property type="term" value="F:metallopeptidase activity"/>
    <property type="evidence" value="ECO:0007669"/>
    <property type="project" value="TreeGrafter"/>
</dbReference>
<feature type="compositionally biased region" description="Basic and acidic residues" evidence="5">
    <location>
        <begin position="154"/>
        <end position="163"/>
    </location>
</feature>
<feature type="compositionally biased region" description="Polar residues" evidence="5">
    <location>
        <begin position="304"/>
        <end position="315"/>
    </location>
</feature>
<proteinExistence type="predicted"/>
<dbReference type="PROSITE" id="PS50199">
    <property type="entry name" value="ZF_RANBP2_2"/>
    <property type="match status" value="1"/>
</dbReference>
<dbReference type="EMBL" id="MU858073">
    <property type="protein sequence ID" value="KAK4216040.1"/>
    <property type="molecule type" value="Genomic_DNA"/>
</dbReference>
<evidence type="ECO:0000256" key="5">
    <source>
        <dbReference type="SAM" id="MobiDB-lite"/>
    </source>
</evidence>
<reference evidence="8" key="1">
    <citation type="journal article" date="2023" name="Mol. Phylogenet. Evol.">
        <title>Genome-scale phylogeny and comparative genomics of the fungal order Sordariales.</title>
        <authorList>
            <person name="Hensen N."/>
            <person name="Bonometti L."/>
            <person name="Westerberg I."/>
            <person name="Brannstrom I.O."/>
            <person name="Guillou S."/>
            <person name="Cros-Aarteil S."/>
            <person name="Calhoun S."/>
            <person name="Haridas S."/>
            <person name="Kuo A."/>
            <person name="Mondo S."/>
            <person name="Pangilinan J."/>
            <person name="Riley R."/>
            <person name="LaButti K."/>
            <person name="Andreopoulos B."/>
            <person name="Lipzen A."/>
            <person name="Chen C."/>
            <person name="Yan M."/>
            <person name="Daum C."/>
            <person name="Ng V."/>
            <person name="Clum A."/>
            <person name="Steindorff A."/>
            <person name="Ohm R.A."/>
            <person name="Martin F."/>
            <person name="Silar P."/>
            <person name="Natvig D.O."/>
            <person name="Lalanne C."/>
            <person name="Gautier V."/>
            <person name="Ament-Velasquez S.L."/>
            <person name="Kruys A."/>
            <person name="Hutchinson M.I."/>
            <person name="Powell A.J."/>
            <person name="Barry K."/>
            <person name="Miller A.N."/>
            <person name="Grigoriev I.V."/>
            <person name="Debuchy R."/>
            <person name="Gladieux P."/>
            <person name="Hiltunen Thoren M."/>
            <person name="Johannesson H."/>
        </authorList>
    </citation>
    <scope>NUCLEOTIDE SEQUENCE</scope>
    <source>
        <strain evidence="8">PSN293</strain>
    </source>
</reference>
<dbReference type="AlphaFoldDB" id="A0AAN7BCL6"/>
<dbReference type="PROSITE" id="PS01358">
    <property type="entry name" value="ZF_RANBP2_1"/>
    <property type="match status" value="1"/>
</dbReference>
<protein>
    <submittedName>
        <fullName evidence="8">WLM domain-containing protein</fullName>
    </submittedName>
</protein>
<name>A0AAN7BCL6_9PEZI</name>
<feature type="domain" description="WLM" evidence="7">
    <location>
        <begin position="1"/>
        <end position="196"/>
    </location>
</feature>
<reference evidence="8" key="2">
    <citation type="submission" date="2023-05" db="EMBL/GenBank/DDBJ databases">
        <authorList>
            <consortium name="Lawrence Berkeley National Laboratory"/>
            <person name="Steindorff A."/>
            <person name="Hensen N."/>
            <person name="Bonometti L."/>
            <person name="Westerberg I."/>
            <person name="Brannstrom I.O."/>
            <person name="Guillou S."/>
            <person name="Cros-Aarteil S."/>
            <person name="Calhoun S."/>
            <person name="Haridas S."/>
            <person name="Kuo A."/>
            <person name="Mondo S."/>
            <person name="Pangilinan J."/>
            <person name="Riley R."/>
            <person name="Labutti K."/>
            <person name="Andreopoulos B."/>
            <person name="Lipzen A."/>
            <person name="Chen C."/>
            <person name="Yanf M."/>
            <person name="Daum C."/>
            <person name="Ng V."/>
            <person name="Clum A."/>
            <person name="Ohm R."/>
            <person name="Martin F."/>
            <person name="Silar P."/>
            <person name="Natvig D."/>
            <person name="Lalanne C."/>
            <person name="Gautier V."/>
            <person name="Ament-Velasquez S.L."/>
            <person name="Kruys A."/>
            <person name="Hutchinson M.I."/>
            <person name="Powell A.J."/>
            <person name="Barry K."/>
            <person name="Miller A.N."/>
            <person name="Grigoriev I.V."/>
            <person name="Debuchy R."/>
            <person name="Gladieux P."/>
            <person name="Thoren M.H."/>
            <person name="Johannesson H."/>
        </authorList>
    </citation>
    <scope>NUCLEOTIDE SEQUENCE</scope>
    <source>
        <strain evidence="8">PSN293</strain>
    </source>
</reference>
<dbReference type="PANTHER" id="PTHR46622:SF1">
    <property type="entry name" value="DNA-DEPENDENT METALLOPROTEASE WSS1"/>
    <property type="match status" value="1"/>
</dbReference>
<dbReference type="InterPro" id="IPR013536">
    <property type="entry name" value="WLM_dom"/>
</dbReference>
<dbReference type="PANTHER" id="PTHR46622">
    <property type="entry name" value="DNA-DEPENDENT METALLOPROTEASE WSS1"/>
    <property type="match status" value="1"/>
</dbReference>
<gene>
    <name evidence="8" type="ORF">QBC37DRAFT_280520</name>
</gene>
<feature type="domain" description="RanBP2-type" evidence="6">
    <location>
        <begin position="313"/>
        <end position="345"/>
    </location>
</feature>
<dbReference type="PROSITE" id="PS51397">
    <property type="entry name" value="WLM"/>
    <property type="match status" value="1"/>
</dbReference>
<keyword evidence="3" id="KW-0862">Zinc</keyword>